<dbReference type="InterPro" id="IPR001810">
    <property type="entry name" value="F-box_dom"/>
</dbReference>
<gene>
    <name evidence="2" type="ORF">C2S53_004328</name>
</gene>
<protein>
    <recommendedName>
        <fullName evidence="1">F-box domain-containing protein</fullName>
    </recommendedName>
</protein>
<evidence type="ECO:0000259" key="1">
    <source>
        <dbReference type="PROSITE" id="PS50181"/>
    </source>
</evidence>
<dbReference type="InterPro" id="IPR006527">
    <property type="entry name" value="F-box-assoc_dom_typ1"/>
</dbReference>
<dbReference type="Proteomes" id="UP001190926">
    <property type="component" value="Unassembled WGS sequence"/>
</dbReference>
<dbReference type="SUPFAM" id="SSF81383">
    <property type="entry name" value="F-box domain"/>
    <property type="match status" value="1"/>
</dbReference>
<keyword evidence="3" id="KW-1185">Reference proteome</keyword>
<feature type="domain" description="F-box" evidence="1">
    <location>
        <begin position="1"/>
        <end position="44"/>
    </location>
</feature>
<name>A0AAD4INP0_PERFH</name>
<accession>A0AAD4INP0</accession>
<dbReference type="InterPro" id="IPR036047">
    <property type="entry name" value="F-box-like_dom_sf"/>
</dbReference>
<dbReference type="SMART" id="SM00256">
    <property type="entry name" value="FBOX"/>
    <property type="match status" value="1"/>
</dbReference>
<dbReference type="Gene3D" id="1.20.1280.50">
    <property type="match status" value="1"/>
</dbReference>
<reference evidence="2 3" key="1">
    <citation type="journal article" date="2021" name="Nat. Commun.">
        <title>Incipient diploidization of the medicinal plant Perilla within 10,000 years.</title>
        <authorList>
            <person name="Zhang Y."/>
            <person name="Shen Q."/>
            <person name="Leng L."/>
            <person name="Zhang D."/>
            <person name="Chen S."/>
            <person name="Shi Y."/>
            <person name="Ning Z."/>
            <person name="Chen S."/>
        </authorList>
    </citation>
    <scope>NUCLEOTIDE SEQUENCE [LARGE SCALE GENOMIC DNA]</scope>
    <source>
        <strain evidence="3">cv. PC099</strain>
    </source>
</reference>
<dbReference type="InterPro" id="IPR017451">
    <property type="entry name" value="F-box-assoc_interact_dom"/>
</dbReference>
<proteinExistence type="predicted"/>
<dbReference type="PANTHER" id="PTHR31672">
    <property type="entry name" value="BNACNNG10540D PROTEIN"/>
    <property type="match status" value="1"/>
</dbReference>
<dbReference type="EMBL" id="SDAM02029566">
    <property type="protein sequence ID" value="KAH6756229.1"/>
    <property type="molecule type" value="Genomic_DNA"/>
</dbReference>
<sequence>MSSMPCDIVHNILMRVDAESLFGLRSVCKQWNDIICEPSFVKSHTNYHSQCYEEGEGILLIRESLRGALYSVCLDSLNYADTLQTIDAKQLLQPCSSGTLSNRGLTITSCNGLILFYGDDFSDTIPRIPWVIWNPLLQQLHNLPDPYVDSQLLANWTDHSSCGSHDLWSMGFGYNCHDNDYKVVRIARLRCDGLLVQKFIVYSLKLGSWRIIKDCPFDFSGIQNGVFLDGALHWRSFSGMIIMLDLATEEFRQLPGPPVLTTSIELPHFVVKLDSVGGFLLVSCYYHDAGRFDGWIFNHSSWTKLFSIEEEDILAFTKNLSPVVYLHTRRKLLLKHERGFFWFDLAENKSVKKVTIHGLSMIYSNQFGKGSLFRLHPTTNATSVTVLKRWPRPAMEQKIQRADAR</sequence>
<dbReference type="AlphaFoldDB" id="A0AAD4INP0"/>
<comment type="caution">
    <text evidence="2">The sequence shown here is derived from an EMBL/GenBank/DDBJ whole genome shotgun (WGS) entry which is preliminary data.</text>
</comment>
<dbReference type="NCBIfam" id="TIGR01640">
    <property type="entry name" value="F_box_assoc_1"/>
    <property type="match status" value="1"/>
</dbReference>
<organism evidence="2 3">
    <name type="scientific">Perilla frutescens var. hirtella</name>
    <name type="common">Perilla citriodora</name>
    <name type="synonym">Perilla setoyensis</name>
    <dbReference type="NCBI Taxonomy" id="608512"/>
    <lineage>
        <taxon>Eukaryota</taxon>
        <taxon>Viridiplantae</taxon>
        <taxon>Streptophyta</taxon>
        <taxon>Embryophyta</taxon>
        <taxon>Tracheophyta</taxon>
        <taxon>Spermatophyta</taxon>
        <taxon>Magnoliopsida</taxon>
        <taxon>eudicotyledons</taxon>
        <taxon>Gunneridae</taxon>
        <taxon>Pentapetalae</taxon>
        <taxon>asterids</taxon>
        <taxon>lamiids</taxon>
        <taxon>Lamiales</taxon>
        <taxon>Lamiaceae</taxon>
        <taxon>Nepetoideae</taxon>
        <taxon>Elsholtzieae</taxon>
        <taxon>Perilla</taxon>
    </lineage>
</organism>
<dbReference type="InterPro" id="IPR050796">
    <property type="entry name" value="SCF_F-box_component"/>
</dbReference>
<dbReference type="PROSITE" id="PS50181">
    <property type="entry name" value="FBOX"/>
    <property type="match status" value="1"/>
</dbReference>
<dbReference type="PANTHER" id="PTHR31672:SF13">
    <property type="entry name" value="F-BOX PROTEIN CPR30-LIKE"/>
    <property type="match status" value="1"/>
</dbReference>
<dbReference type="Pfam" id="PF07734">
    <property type="entry name" value="FBA_1"/>
    <property type="match status" value="1"/>
</dbReference>
<dbReference type="Pfam" id="PF00646">
    <property type="entry name" value="F-box"/>
    <property type="match status" value="1"/>
</dbReference>
<evidence type="ECO:0000313" key="3">
    <source>
        <dbReference type="Proteomes" id="UP001190926"/>
    </source>
</evidence>
<evidence type="ECO:0000313" key="2">
    <source>
        <dbReference type="EMBL" id="KAH6756229.1"/>
    </source>
</evidence>